<reference evidence="1 2" key="1">
    <citation type="journal article" date="2021" name="Sci. Rep.">
        <title>Chromosome anchoring in Senegalese sole (Solea senegalensis) reveals sex-associated markers and genome rearrangements in flatfish.</title>
        <authorList>
            <person name="Guerrero-Cozar I."/>
            <person name="Gomez-Garrido J."/>
            <person name="Berbel C."/>
            <person name="Martinez-Blanch J.F."/>
            <person name="Alioto T."/>
            <person name="Claros M.G."/>
            <person name="Gagnaire P.A."/>
            <person name="Manchado M."/>
        </authorList>
    </citation>
    <scope>NUCLEOTIDE SEQUENCE [LARGE SCALE GENOMIC DNA]</scope>
    <source>
        <strain evidence="1">Sse05_10M</strain>
    </source>
</reference>
<dbReference type="EMBL" id="JAGKHQ010000289">
    <property type="protein sequence ID" value="KAG7470269.1"/>
    <property type="molecule type" value="Genomic_DNA"/>
</dbReference>
<accession>A0AAV6PPK8</accession>
<feature type="non-terminal residue" evidence="1">
    <location>
        <position position="54"/>
    </location>
</feature>
<feature type="non-terminal residue" evidence="1">
    <location>
        <position position="1"/>
    </location>
</feature>
<sequence>DTTDANVYDRCCSSGHPCHLNQSPSMMLSHRSCSLSPHTFHVQNATIQVSKCSC</sequence>
<comment type="caution">
    <text evidence="1">The sequence shown here is derived from an EMBL/GenBank/DDBJ whole genome shotgun (WGS) entry which is preliminary data.</text>
</comment>
<proteinExistence type="predicted"/>
<evidence type="ECO:0000313" key="1">
    <source>
        <dbReference type="EMBL" id="KAG7470269.1"/>
    </source>
</evidence>
<evidence type="ECO:0000313" key="2">
    <source>
        <dbReference type="Proteomes" id="UP000693946"/>
    </source>
</evidence>
<organism evidence="1 2">
    <name type="scientific">Solea senegalensis</name>
    <name type="common">Senegalese sole</name>
    <dbReference type="NCBI Taxonomy" id="28829"/>
    <lineage>
        <taxon>Eukaryota</taxon>
        <taxon>Metazoa</taxon>
        <taxon>Chordata</taxon>
        <taxon>Craniata</taxon>
        <taxon>Vertebrata</taxon>
        <taxon>Euteleostomi</taxon>
        <taxon>Actinopterygii</taxon>
        <taxon>Neopterygii</taxon>
        <taxon>Teleostei</taxon>
        <taxon>Neoteleostei</taxon>
        <taxon>Acanthomorphata</taxon>
        <taxon>Carangaria</taxon>
        <taxon>Pleuronectiformes</taxon>
        <taxon>Pleuronectoidei</taxon>
        <taxon>Soleidae</taxon>
        <taxon>Solea</taxon>
    </lineage>
</organism>
<dbReference type="AlphaFoldDB" id="A0AAV6PPK8"/>
<protein>
    <submittedName>
        <fullName evidence="1">Uncharacterized protein</fullName>
    </submittedName>
</protein>
<gene>
    <name evidence="1" type="ORF">JOB18_014359</name>
</gene>
<keyword evidence="2" id="KW-1185">Reference proteome</keyword>
<dbReference type="Proteomes" id="UP000693946">
    <property type="component" value="Unassembled WGS sequence"/>
</dbReference>
<name>A0AAV6PPK8_SOLSE</name>